<evidence type="ECO:0000259" key="3">
    <source>
        <dbReference type="PROSITE" id="PS50158"/>
    </source>
</evidence>
<evidence type="ECO:0000256" key="1">
    <source>
        <dbReference type="PROSITE-ProRule" id="PRU00047"/>
    </source>
</evidence>
<evidence type="ECO:0000256" key="2">
    <source>
        <dbReference type="SAM" id="MobiDB-lite"/>
    </source>
</evidence>
<dbReference type="EMBL" id="GGEC01012828">
    <property type="protein sequence ID" value="MBW93311.1"/>
    <property type="molecule type" value="Transcribed_RNA"/>
</dbReference>
<dbReference type="Pfam" id="PF14223">
    <property type="entry name" value="Retrotran_gag_2"/>
    <property type="match status" value="1"/>
</dbReference>
<feature type="compositionally biased region" description="Basic and acidic residues" evidence="2">
    <location>
        <begin position="295"/>
        <end position="308"/>
    </location>
</feature>
<keyword evidence="1" id="KW-0863">Zinc-finger</keyword>
<keyword evidence="1" id="KW-0479">Metal-binding</keyword>
<feature type="domain" description="CCHC-type" evidence="3">
    <location>
        <begin position="278"/>
        <end position="293"/>
    </location>
</feature>
<dbReference type="AlphaFoldDB" id="A0A2P2JIL7"/>
<sequence length="326" mass="37326">MKMQSKLRSDLNGEHSGHGLNPLACPPPPPPSQELVGIEISRFNGNNYQSWASKMEFFLNQLNIGYVLSDPCPSPSVSAGASPKEIAEAKAAQQKWINDNYMCHHHILNSLSDALHCQYSKKTKSAKELWETLKLVYLFEEFGTKGFQVKKYVEFQMVDEKPVLEQIQEFNSIADSIVATGTFLDENFHVSVILSKLPPSWKDFCIKLMHEEYLPFWMLMDHVRVEEESRNRGKQGEPPSSVYFHHASNLGPRMRDLKKPGLHWKRNETKMNKTIPVCSFCGKKGHNSKNCRNRKLDKEANEKHDRENSSTPAVSEAYMENSRKNI</sequence>
<dbReference type="GO" id="GO:0008270">
    <property type="term" value="F:zinc ion binding"/>
    <property type="evidence" value="ECO:0007669"/>
    <property type="project" value="UniProtKB-KW"/>
</dbReference>
<dbReference type="EMBL" id="GGEC01012830">
    <property type="protein sequence ID" value="MBW93313.1"/>
    <property type="molecule type" value="Transcribed_RNA"/>
</dbReference>
<keyword evidence="1" id="KW-0862">Zinc</keyword>
<evidence type="ECO:0000313" key="4">
    <source>
        <dbReference type="EMBL" id="MBW93311.1"/>
    </source>
</evidence>
<feature type="region of interest" description="Disordered" evidence="2">
    <location>
        <begin position="1"/>
        <end position="28"/>
    </location>
</feature>
<dbReference type="GO" id="GO:0003676">
    <property type="term" value="F:nucleic acid binding"/>
    <property type="evidence" value="ECO:0007669"/>
    <property type="project" value="InterPro"/>
</dbReference>
<feature type="compositionally biased region" description="Basic and acidic residues" evidence="2">
    <location>
        <begin position="7"/>
        <end position="17"/>
    </location>
</feature>
<proteinExistence type="predicted"/>
<dbReference type="PANTHER" id="PTHR47592">
    <property type="entry name" value="PBF68 PROTEIN"/>
    <property type="match status" value="1"/>
</dbReference>
<dbReference type="InterPro" id="IPR001878">
    <property type="entry name" value="Znf_CCHC"/>
</dbReference>
<dbReference type="PROSITE" id="PS50158">
    <property type="entry name" value="ZF_CCHC"/>
    <property type="match status" value="1"/>
</dbReference>
<feature type="region of interest" description="Disordered" evidence="2">
    <location>
        <begin position="228"/>
        <end position="258"/>
    </location>
</feature>
<name>A0A2P2JIL7_RHIMU</name>
<accession>A0A2P2JIL7</accession>
<reference evidence="5" key="1">
    <citation type="submission" date="2018-02" db="EMBL/GenBank/DDBJ databases">
        <title>Rhizophora mucronata_Transcriptome.</title>
        <authorList>
            <person name="Meera S.P."/>
            <person name="Sreeshan A."/>
            <person name="Augustine A."/>
        </authorList>
    </citation>
    <scope>NUCLEOTIDE SEQUENCE</scope>
    <source>
        <tissue evidence="5">Leaf</tissue>
    </source>
</reference>
<dbReference type="PANTHER" id="PTHR47592:SF6">
    <property type="entry name" value="PBF68 PROTEIN"/>
    <property type="match status" value="1"/>
</dbReference>
<evidence type="ECO:0000313" key="5">
    <source>
        <dbReference type="EMBL" id="MBW93313.1"/>
    </source>
</evidence>
<feature type="region of interest" description="Disordered" evidence="2">
    <location>
        <begin position="295"/>
        <end position="326"/>
    </location>
</feature>
<organism evidence="5">
    <name type="scientific">Rhizophora mucronata</name>
    <name type="common">Asiatic mangrove</name>
    <dbReference type="NCBI Taxonomy" id="61149"/>
    <lineage>
        <taxon>Eukaryota</taxon>
        <taxon>Viridiplantae</taxon>
        <taxon>Streptophyta</taxon>
        <taxon>Embryophyta</taxon>
        <taxon>Tracheophyta</taxon>
        <taxon>Spermatophyta</taxon>
        <taxon>Magnoliopsida</taxon>
        <taxon>eudicotyledons</taxon>
        <taxon>Gunneridae</taxon>
        <taxon>Pentapetalae</taxon>
        <taxon>rosids</taxon>
        <taxon>fabids</taxon>
        <taxon>Malpighiales</taxon>
        <taxon>Rhizophoraceae</taxon>
        <taxon>Rhizophora</taxon>
    </lineage>
</organism>
<protein>
    <submittedName>
        <fullName evidence="4">Uncharacterized protein LOC105642839</fullName>
    </submittedName>
</protein>